<accession>A0A0X2NKP5</accession>
<dbReference type="Proteomes" id="UP000182498">
    <property type="component" value="Unassembled WGS sequence"/>
</dbReference>
<evidence type="ECO:0000313" key="3">
    <source>
        <dbReference type="Proteomes" id="UP000182498"/>
    </source>
</evidence>
<dbReference type="OrthoDB" id="3381577at2"/>
<organism evidence="2 3">
    <name type="scientific">Corynebacterium variabile</name>
    <dbReference type="NCBI Taxonomy" id="1727"/>
    <lineage>
        <taxon>Bacteria</taxon>
        <taxon>Bacillati</taxon>
        <taxon>Actinomycetota</taxon>
        <taxon>Actinomycetes</taxon>
        <taxon>Mycobacteriales</taxon>
        <taxon>Corynebacteriaceae</taxon>
        <taxon>Corynebacterium</taxon>
    </lineage>
</organism>
<dbReference type="AlphaFoldDB" id="A0A0X2NKP5"/>
<feature type="region of interest" description="Disordered" evidence="1">
    <location>
        <begin position="1"/>
        <end position="32"/>
    </location>
</feature>
<protein>
    <recommendedName>
        <fullName evidence="4">ATP/GTP-binding protein</fullName>
    </recommendedName>
</protein>
<reference evidence="3" key="1">
    <citation type="submission" date="2015-11" db="EMBL/GenBank/DDBJ databases">
        <authorList>
            <person name="Dugat-Bony E."/>
        </authorList>
    </citation>
    <scope>NUCLEOTIDE SEQUENCE [LARGE SCALE GENOMIC DNA]</scope>
    <source>
        <strain evidence="3">Mu292</strain>
    </source>
</reference>
<keyword evidence="3" id="KW-1185">Reference proteome</keyword>
<dbReference type="EMBL" id="FAUH01000008">
    <property type="protein sequence ID" value="CUU66065.1"/>
    <property type="molecule type" value="Genomic_DNA"/>
</dbReference>
<proteinExistence type="predicted"/>
<dbReference type="RefSeq" id="WP_073883995.1">
    <property type="nucleotide sequence ID" value="NZ_FAUH01000008.1"/>
</dbReference>
<evidence type="ECO:0000256" key="1">
    <source>
        <dbReference type="SAM" id="MobiDB-lite"/>
    </source>
</evidence>
<name>A0A0X2NKP5_9CORY</name>
<evidence type="ECO:0000313" key="2">
    <source>
        <dbReference type="EMBL" id="CUU66065.1"/>
    </source>
</evidence>
<gene>
    <name evidence="2" type="ORF">CVAR292_01403</name>
</gene>
<evidence type="ECO:0008006" key="4">
    <source>
        <dbReference type="Google" id="ProtNLM"/>
    </source>
</evidence>
<sequence length="96" mass="10716">MPRHNRRATPAPRGRAELPRDGATYWGTRPEPGPAWAAGEDWFVRHMGAGSAVKFYVCPGCNQNIPPGVAHVVAWPDGHRGAEDRRHWHAGCWARR</sequence>